<feature type="compositionally biased region" description="Low complexity" evidence="5">
    <location>
        <begin position="83"/>
        <end position="95"/>
    </location>
</feature>
<dbReference type="Gene3D" id="3.30.60.90">
    <property type="match status" value="1"/>
</dbReference>
<feature type="non-terminal residue" evidence="7">
    <location>
        <position position="536"/>
    </location>
</feature>
<evidence type="ECO:0000256" key="4">
    <source>
        <dbReference type="PROSITE-ProRule" id="PRU00228"/>
    </source>
</evidence>
<dbReference type="EMBL" id="JARKIE010000479">
    <property type="protein sequence ID" value="KAJ7634004.1"/>
    <property type="molecule type" value="Genomic_DNA"/>
</dbReference>
<keyword evidence="2 4" id="KW-0863">Zinc-finger</keyword>
<dbReference type="Pfam" id="PF00569">
    <property type="entry name" value="ZZ"/>
    <property type="match status" value="1"/>
</dbReference>
<evidence type="ECO:0000256" key="3">
    <source>
        <dbReference type="ARBA" id="ARBA00022833"/>
    </source>
</evidence>
<feature type="compositionally biased region" description="Basic and acidic residues" evidence="5">
    <location>
        <begin position="432"/>
        <end position="443"/>
    </location>
</feature>
<keyword evidence="3" id="KW-0862">Zinc</keyword>
<feature type="compositionally biased region" description="Low complexity" evidence="5">
    <location>
        <begin position="153"/>
        <end position="162"/>
    </location>
</feature>
<feature type="region of interest" description="Disordered" evidence="5">
    <location>
        <begin position="83"/>
        <end position="180"/>
    </location>
</feature>
<keyword evidence="1" id="KW-0479">Metal-binding</keyword>
<keyword evidence="8" id="KW-1185">Reference proteome</keyword>
<dbReference type="GO" id="GO:0008270">
    <property type="term" value="F:zinc ion binding"/>
    <property type="evidence" value="ECO:0007669"/>
    <property type="project" value="UniProtKB-KW"/>
</dbReference>
<feature type="compositionally biased region" description="Low complexity" evidence="5">
    <location>
        <begin position="466"/>
        <end position="479"/>
    </location>
</feature>
<feature type="compositionally biased region" description="Polar residues" evidence="5">
    <location>
        <begin position="373"/>
        <end position="387"/>
    </location>
</feature>
<dbReference type="AlphaFoldDB" id="A0AAD7BYB8"/>
<evidence type="ECO:0000259" key="6">
    <source>
        <dbReference type="PROSITE" id="PS50135"/>
    </source>
</evidence>
<gene>
    <name evidence="7" type="ORF">B0H17DRAFT_1217390</name>
</gene>
<protein>
    <recommendedName>
        <fullName evidence="6">ZZ-type domain-containing protein</fullName>
    </recommendedName>
</protein>
<dbReference type="PROSITE" id="PS50135">
    <property type="entry name" value="ZF_ZZ_2"/>
    <property type="match status" value="1"/>
</dbReference>
<feature type="compositionally biased region" description="Polar residues" evidence="5">
    <location>
        <begin position="262"/>
        <end position="275"/>
    </location>
</feature>
<evidence type="ECO:0000256" key="5">
    <source>
        <dbReference type="SAM" id="MobiDB-lite"/>
    </source>
</evidence>
<feature type="compositionally biased region" description="Pro residues" evidence="5">
    <location>
        <begin position="101"/>
        <end position="118"/>
    </location>
</feature>
<dbReference type="SUPFAM" id="SSF57850">
    <property type="entry name" value="RING/U-box"/>
    <property type="match status" value="1"/>
</dbReference>
<feature type="compositionally biased region" description="Basic and acidic residues" evidence="5">
    <location>
        <begin position="316"/>
        <end position="332"/>
    </location>
</feature>
<sequence length="536" mass="57025">MGRTHFGCDACAHPIAPSDPRIRCLECPEYDLCAACALGERFTGAHSPAHRTRVFKMSGSGATQGVPANTAIVYVDAAQTSFPLSPEASPESAPRPALPHRSPPPPHKTALPSPPFSPPDVSRSDNPSPPRIAALHEDGDYFQSPTLPRRAPSVSSVGGSLSSREDGYNTQQEARASGTDVYPRAEAYAAPFHAVSRVSLAVPTNAYSPPQEDRAYLSPLRADTSSSPPSTQSGFSAPREGIYQLSPDDQSYKAPPRADTYATPSRATPASSVPQRQDGYFPPQTSPAHIAAPRADTTETPLRGDASYAIPPHADSPVRREDGYLPSQDDRTPPVGAYTSPLRVTPAPGIPQREDGYRPPQDARAPPHGDTYQAETYSTSPQASSPASVPRREGTHLSRPEDRISGVGGYTPPHTEVYAAPQRADPAPSAPPREEYRPLRDDSASNIGGYTPPPRADAPVSRGETYSAPPRYAYAPSPRADTRTAPPRTNASTAPGGYSPPARADTVEPVRGWGPFFAEDISPTPVLTQLLDALFA</sequence>
<evidence type="ECO:0000313" key="7">
    <source>
        <dbReference type="EMBL" id="KAJ7634004.1"/>
    </source>
</evidence>
<feature type="domain" description="ZZ-type" evidence="6">
    <location>
        <begin position="3"/>
        <end position="60"/>
    </location>
</feature>
<feature type="region of interest" description="Disordered" evidence="5">
    <location>
        <begin position="220"/>
        <end position="506"/>
    </location>
</feature>
<name>A0AAD7BYB8_MYCRO</name>
<dbReference type="InterPro" id="IPR000433">
    <property type="entry name" value="Znf_ZZ"/>
</dbReference>
<comment type="caution">
    <text evidence="7">The sequence shown here is derived from an EMBL/GenBank/DDBJ whole genome shotgun (WGS) entry which is preliminary data.</text>
</comment>
<feature type="compositionally biased region" description="Low complexity" evidence="5">
    <location>
        <begin position="224"/>
        <end position="233"/>
    </location>
</feature>
<evidence type="ECO:0000256" key="1">
    <source>
        <dbReference type="ARBA" id="ARBA00022723"/>
    </source>
</evidence>
<evidence type="ECO:0000313" key="8">
    <source>
        <dbReference type="Proteomes" id="UP001221757"/>
    </source>
</evidence>
<evidence type="ECO:0000256" key="2">
    <source>
        <dbReference type="ARBA" id="ARBA00022771"/>
    </source>
</evidence>
<proteinExistence type="predicted"/>
<dbReference type="Proteomes" id="UP001221757">
    <property type="component" value="Unassembled WGS sequence"/>
</dbReference>
<dbReference type="CDD" id="cd02249">
    <property type="entry name" value="ZZ"/>
    <property type="match status" value="1"/>
</dbReference>
<dbReference type="SMART" id="SM00291">
    <property type="entry name" value="ZnF_ZZ"/>
    <property type="match status" value="1"/>
</dbReference>
<organism evidence="7 8">
    <name type="scientific">Mycena rosella</name>
    <name type="common">Pink bonnet</name>
    <name type="synonym">Agaricus rosellus</name>
    <dbReference type="NCBI Taxonomy" id="1033263"/>
    <lineage>
        <taxon>Eukaryota</taxon>
        <taxon>Fungi</taxon>
        <taxon>Dikarya</taxon>
        <taxon>Basidiomycota</taxon>
        <taxon>Agaricomycotina</taxon>
        <taxon>Agaricomycetes</taxon>
        <taxon>Agaricomycetidae</taxon>
        <taxon>Agaricales</taxon>
        <taxon>Marasmiineae</taxon>
        <taxon>Mycenaceae</taxon>
        <taxon>Mycena</taxon>
    </lineage>
</organism>
<accession>A0AAD7BYB8</accession>
<feature type="compositionally biased region" description="Basic and acidic residues" evidence="5">
    <location>
        <begin position="390"/>
        <end position="404"/>
    </location>
</feature>
<reference evidence="7" key="1">
    <citation type="submission" date="2023-03" db="EMBL/GenBank/DDBJ databases">
        <title>Massive genome expansion in bonnet fungi (Mycena s.s.) driven by repeated elements and novel gene families across ecological guilds.</title>
        <authorList>
            <consortium name="Lawrence Berkeley National Laboratory"/>
            <person name="Harder C.B."/>
            <person name="Miyauchi S."/>
            <person name="Viragh M."/>
            <person name="Kuo A."/>
            <person name="Thoen E."/>
            <person name="Andreopoulos B."/>
            <person name="Lu D."/>
            <person name="Skrede I."/>
            <person name="Drula E."/>
            <person name="Henrissat B."/>
            <person name="Morin E."/>
            <person name="Kohler A."/>
            <person name="Barry K."/>
            <person name="LaButti K."/>
            <person name="Morin E."/>
            <person name="Salamov A."/>
            <person name="Lipzen A."/>
            <person name="Mereny Z."/>
            <person name="Hegedus B."/>
            <person name="Baldrian P."/>
            <person name="Stursova M."/>
            <person name="Weitz H."/>
            <person name="Taylor A."/>
            <person name="Grigoriev I.V."/>
            <person name="Nagy L.G."/>
            <person name="Martin F."/>
            <person name="Kauserud H."/>
        </authorList>
    </citation>
    <scope>NUCLEOTIDE SEQUENCE</scope>
    <source>
        <strain evidence="7">CBHHK067</strain>
    </source>
</reference>
<dbReference type="InterPro" id="IPR043145">
    <property type="entry name" value="Znf_ZZ_sf"/>
</dbReference>